<reference evidence="2 3" key="1">
    <citation type="submission" date="2018-09" db="EMBL/GenBank/DDBJ databases">
        <title>Phylogeny of the Shewanellaceae, and recommendation for two new genera, Pseudoshewanella and Parashewanella.</title>
        <authorList>
            <person name="Wang G."/>
        </authorList>
    </citation>
    <scope>NUCLEOTIDE SEQUENCE [LARGE SCALE GENOMIC DNA]</scope>
    <source>
        <strain evidence="2 3">C51</strain>
    </source>
</reference>
<feature type="transmembrane region" description="Helical" evidence="1">
    <location>
        <begin position="87"/>
        <end position="109"/>
    </location>
</feature>
<evidence type="ECO:0000313" key="2">
    <source>
        <dbReference type="EMBL" id="RLV58881.1"/>
    </source>
</evidence>
<dbReference type="AlphaFoldDB" id="A0A3L8PU15"/>
<sequence length="315" mass="35499">MSQSVESVTSNSYELQELTQNHTVSTVSELAFQDSAFTVTSQPPAKNISKFYVQGSCVYLKHLRTNTWEQTISPNYIVCLSNISSTVFIASSICSGIGSCLLCTCIASSNPLASTAVFFVFGSITIGSVAGTNSIALQIKKKWGRDFYEFDSFKDLDGYLNELDQNLWQLVEQFELDDNEISAETHDVDYRILCDLIDLYLSSASKTHFLRDPIFIKDWTSPISAREVEKIAETGFRLPNGKSFNVQEVIPIAKYTETQMQYLKLMSQCFYALEKKDFRKALLLLKKLEAANGHLRAKREAGISRYFNLSKLCFS</sequence>
<dbReference type="Proteomes" id="UP000281474">
    <property type="component" value="Unassembled WGS sequence"/>
</dbReference>
<gene>
    <name evidence="2" type="ORF">D5018_14835</name>
</gene>
<organism evidence="2 3">
    <name type="scientific">Parashewanella curva</name>
    <dbReference type="NCBI Taxonomy" id="2338552"/>
    <lineage>
        <taxon>Bacteria</taxon>
        <taxon>Pseudomonadati</taxon>
        <taxon>Pseudomonadota</taxon>
        <taxon>Gammaproteobacteria</taxon>
        <taxon>Alteromonadales</taxon>
        <taxon>Shewanellaceae</taxon>
        <taxon>Parashewanella</taxon>
    </lineage>
</organism>
<dbReference type="EMBL" id="QZEI01000051">
    <property type="protein sequence ID" value="RLV58881.1"/>
    <property type="molecule type" value="Genomic_DNA"/>
</dbReference>
<keyword evidence="1" id="KW-0472">Membrane</keyword>
<name>A0A3L8PU15_9GAMM</name>
<feature type="transmembrane region" description="Helical" evidence="1">
    <location>
        <begin position="115"/>
        <end position="137"/>
    </location>
</feature>
<keyword evidence="1" id="KW-0812">Transmembrane</keyword>
<keyword evidence="1" id="KW-1133">Transmembrane helix</keyword>
<protein>
    <submittedName>
        <fullName evidence="2">Uncharacterized protein</fullName>
    </submittedName>
</protein>
<evidence type="ECO:0000256" key="1">
    <source>
        <dbReference type="SAM" id="Phobius"/>
    </source>
</evidence>
<evidence type="ECO:0000313" key="3">
    <source>
        <dbReference type="Proteomes" id="UP000281474"/>
    </source>
</evidence>
<proteinExistence type="predicted"/>
<comment type="caution">
    <text evidence="2">The sequence shown here is derived from an EMBL/GenBank/DDBJ whole genome shotgun (WGS) entry which is preliminary data.</text>
</comment>
<accession>A0A3L8PU15</accession>
<keyword evidence="3" id="KW-1185">Reference proteome</keyword>
<dbReference type="RefSeq" id="WP_121839783.1">
    <property type="nucleotide sequence ID" value="NZ_ML014800.1"/>
</dbReference>